<accession>F5XJ33</accession>
<evidence type="ECO:0000313" key="3">
    <source>
        <dbReference type="EMBL" id="BAK33359.1"/>
    </source>
</evidence>
<keyword evidence="4" id="KW-1185">Reference proteome</keyword>
<feature type="domain" description="UspA" evidence="2">
    <location>
        <begin position="2"/>
        <end position="130"/>
    </location>
</feature>
<sequence>MSVVVAHQASSIGHVALQEAAKEANLRQTTMAVIHVAEGVDLDVIEAHKAGLSDEIAKVLAEVDQDSVEWTLQVTTGDDVAEAIFDAFADTDVELLVIGARRRSPVGKLILGSVTQTIILNADVPVLVVKD</sequence>
<dbReference type="PANTHER" id="PTHR46268:SF15">
    <property type="entry name" value="UNIVERSAL STRESS PROTEIN HP_0031"/>
    <property type="match status" value="1"/>
</dbReference>
<dbReference type="Proteomes" id="UP000007947">
    <property type="component" value="Chromosome"/>
</dbReference>
<organism evidence="3 4">
    <name type="scientific">Microlunatus phosphovorus (strain ATCC 700054 / DSM 10555 / JCM 9379 / NBRC 101784 / NCIMB 13414 / VKM Ac-1990 / NM-1)</name>
    <dbReference type="NCBI Taxonomy" id="1032480"/>
    <lineage>
        <taxon>Bacteria</taxon>
        <taxon>Bacillati</taxon>
        <taxon>Actinomycetota</taxon>
        <taxon>Actinomycetes</taxon>
        <taxon>Propionibacteriales</taxon>
        <taxon>Propionibacteriaceae</taxon>
        <taxon>Microlunatus</taxon>
    </lineage>
</organism>
<protein>
    <recommendedName>
        <fullName evidence="2">UspA domain-containing protein</fullName>
    </recommendedName>
</protein>
<dbReference type="InterPro" id="IPR006015">
    <property type="entry name" value="Universal_stress_UspA"/>
</dbReference>
<dbReference type="PRINTS" id="PR01438">
    <property type="entry name" value="UNVRSLSTRESS"/>
</dbReference>
<dbReference type="HOGENOM" id="CLU_049301_19_2_11"/>
<evidence type="ECO:0000313" key="4">
    <source>
        <dbReference type="Proteomes" id="UP000007947"/>
    </source>
</evidence>
<dbReference type="STRING" id="1032480.MLP_03450"/>
<proteinExistence type="inferred from homology"/>
<dbReference type="AlphaFoldDB" id="F5XJ33"/>
<gene>
    <name evidence="3" type="ordered locus">MLP_03450</name>
</gene>
<reference evidence="3 4" key="1">
    <citation type="submission" date="2011-05" db="EMBL/GenBank/DDBJ databases">
        <title>Whole genome sequence of Microlunatus phosphovorus NM-1.</title>
        <authorList>
            <person name="Hosoyama A."/>
            <person name="Sasaki K."/>
            <person name="Harada T."/>
            <person name="Igarashi R."/>
            <person name="Kawakoshi A."/>
            <person name="Sasagawa M."/>
            <person name="Fukada J."/>
            <person name="Nakamura S."/>
            <person name="Katano Y."/>
            <person name="Hanada S."/>
            <person name="Kamagata Y."/>
            <person name="Nakamura N."/>
            <person name="Yamazaki S."/>
            <person name="Fujita N."/>
        </authorList>
    </citation>
    <scope>NUCLEOTIDE SEQUENCE [LARGE SCALE GENOMIC DNA]</scope>
    <source>
        <strain evidence="4">ATCC 700054 / DSM 10555 / JCM 9379 / NBRC 101784 / NCIMB 13414 / VKM Ac-1990 / NM-1</strain>
    </source>
</reference>
<dbReference type="eggNOG" id="COG0589">
    <property type="taxonomic scope" value="Bacteria"/>
</dbReference>
<dbReference type="PANTHER" id="PTHR46268">
    <property type="entry name" value="STRESS RESPONSE PROTEIN NHAX"/>
    <property type="match status" value="1"/>
</dbReference>
<dbReference type="Gene3D" id="3.40.50.12370">
    <property type="match status" value="1"/>
</dbReference>
<dbReference type="SUPFAM" id="SSF52402">
    <property type="entry name" value="Adenine nucleotide alpha hydrolases-like"/>
    <property type="match status" value="1"/>
</dbReference>
<dbReference type="OrthoDB" id="5419113at2"/>
<evidence type="ECO:0000259" key="2">
    <source>
        <dbReference type="Pfam" id="PF00582"/>
    </source>
</evidence>
<name>F5XJ33_MICPN</name>
<dbReference type="InterPro" id="IPR006016">
    <property type="entry name" value="UspA"/>
</dbReference>
<dbReference type="Pfam" id="PF00582">
    <property type="entry name" value="Usp"/>
    <property type="match status" value="1"/>
</dbReference>
<dbReference type="EMBL" id="AP012204">
    <property type="protein sequence ID" value="BAK33359.1"/>
    <property type="molecule type" value="Genomic_DNA"/>
</dbReference>
<evidence type="ECO:0000256" key="1">
    <source>
        <dbReference type="ARBA" id="ARBA00008791"/>
    </source>
</evidence>
<dbReference type="RefSeq" id="WP_013861248.1">
    <property type="nucleotide sequence ID" value="NC_015635.1"/>
</dbReference>
<comment type="similarity">
    <text evidence="1">Belongs to the universal stress protein A family.</text>
</comment>
<dbReference type="CDD" id="cd00293">
    <property type="entry name" value="USP-like"/>
    <property type="match status" value="1"/>
</dbReference>
<dbReference type="KEGG" id="mph:MLP_03450"/>